<protein>
    <recommendedName>
        <fullName evidence="10">Major facilitator superfamily (MFS) profile domain-containing protein</fullName>
    </recommendedName>
</protein>
<dbReference type="InterPro" id="IPR003663">
    <property type="entry name" value="Sugar/inositol_transpt"/>
</dbReference>
<dbReference type="SUPFAM" id="SSF103473">
    <property type="entry name" value="MFS general substrate transporter"/>
    <property type="match status" value="1"/>
</dbReference>
<reference evidence="11 12" key="1">
    <citation type="journal article" date="2018" name="BMC Genomics">
        <title>Genomic evidence for intraspecific hybridization in a clonal and extremely halotolerant yeast.</title>
        <authorList>
            <person name="Gostincar C."/>
            <person name="Stajich J.E."/>
            <person name="Zupancic J."/>
            <person name="Zalar P."/>
            <person name="Gunde-Cimerman N."/>
        </authorList>
    </citation>
    <scope>NUCLEOTIDE SEQUENCE [LARGE SCALE GENOMIC DNA]</scope>
    <source>
        <strain evidence="11 12">EXF-171</strain>
    </source>
</reference>
<keyword evidence="4 9" id="KW-0812">Transmembrane</keyword>
<feature type="transmembrane region" description="Helical" evidence="9">
    <location>
        <begin position="54"/>
        <end position="81"/>
    </location>
</feature>
<comment type="subcellular location">
    <subcellularLocation>
        <location evidence="1">Membrane</location>
        <topology evidence="1">Multi-pass membrane protein</topology>
    </subcellularLocation>
</comment>
<feature type="transmembrane region" description="Helical" evidence="9">
    <location>
        <begin position="134"/>
        <end position="152"/>
    </location>
</feature>
<keyword evidence="6 9" id="KW-0472">Membrane</keyword>
<feature type="domain" description="Major facilitator superfamily (MFS) profile" evidence="10">
    <location>
        <begin position="57"/>
        <end position="501"/>
    </location>
</feature>
<dbReference type="InterPro" id="IPR005828">
    <property type="entry name" value="MFS_sugar_transport-like"/>
</dbReference>
<accession>A0A3M7GHH5</accession>
<proteinExistence type="inferred from homology"/>
<keyword evidence="3 7" id="KW-0813">Transport</keyword>
<dbReference type="InterPro" id="IPR050360">
    <property type="entry name" value="MFS_Sugar_Transporters"/>
</dbReference>
<dbReference type="FunFam" id="1.20.1250.20:FF:000149">
    <property type="entry name" value="MFS transporter, SP family, general alpha glucoside:H+ symporter"/>
    <property type="match status" value="1"/>
</dbReference>
<dbReference type="InterPro" id="IPR020846">
    <property type="entry name" value="MFS_dom"/>
</dbReference>
<evidence type="ECO:0000256" key="5">
    <source>
        <dbReference type="ARBA" id="ARBA00022989"/>
    </source>
</evidence>
<gene>
    <name evidence="11" type="ORF">D0862_06831</name>
</gene>
<evidence type="ECO:0000313" key="12">
    <source>
        <dbReference type="Proteomes" id="UP000281468"/>
    </source>
</evidence>
<dbReference type="NCBIfam" id="TIGR00879">
    <property type="entry name" value="SP"/>
    <property type="match status" value="1"/>
</dbReference>
<evidence type="ECO:0000256" key="3">
    <source>
        <dbReference type="ARBA" id="ARBA00022448"/>
    </source>
</evidence>
<feature type="transmembrane region" description="Helical" evidence="9">
    <location>
        <begin position="231"/>
        <end position="252"/>
    </location>
</feature>
<feature type="transmembrane region" description="Helical" evidence="9">
    <location>
        <begin position="475"/>
        <end position="495"/>
    </location>
</feature>
<feature type="transmembrane region" description="Helical" evidence="9">
    <location>
        <begin position="379"/>
        <end position="401"/>
    </location>
</feature>
<feature type="transmembrane region" description="Helical" evidence="9">
    <location>
        <begin position="192"/>
        <end position="211"/>
    </location>
</feature>
<keyword evidence="5 9" id="KW-1133">Transmembrane helix</keyword>
<evidence type="ECO:0000259" key="10">
    <source>
        <dbReference type="PROSITE" id="PS50850"/>
    </source>
</evidence>
<evidence type="ECO:0000256" key="4">
    <source>
        <dbReference type="ARBA" id="ARBA00022692"/>
    </source>
</evidence>
<feature type="transmembrane region" description="Helical" evidence="9">
    <location>
        <begin position="314"/>
        <end position="332"/>
    </location>
</feature>
<evidence type="ECO:0000256" key="7">
    <source>
        <dbReference type="RuleBase" id="RU003346"/>
    </source>
</evidence>
<dbReference type="AlphaFoldDB" id="A0A3M7GHH5"/>
<evidence type="ECO:0000256" key="6">
    <source>
        <dbReference type="ARBA" id="ARBA00023136"/>
    </source>
</evidence>
<feature type="region of interest" description="Disordered" evidence="8">
    <location>
        <begin position="1"/>
        <end position="23"/>
    </location>
</feature>
<dbReference type="PANTHER" id="PTHR48022:SF5">
    <property type="entry name" value="ALPHA-GLUCOSIDES PERMEASE MPH2-RELATED"/>
    <property type="match status" value="1"/>
</dbReference>
<dbReference type="VEuPathDB" id="FungiDB:BTJ68_03816"/>
<evidence type="ECO:0000313" key="11">
    <source>
        <dbReference type="EMBL" id="RMZ00152.1"/>
    </source>
</evidence>
<feature type="transmembrane region" description="Helical" evidence="9">
    <location>
        <begin position="407"/>
        <end position="432"/>
    </location>
</feature>
<comment type="caution">
    <text evidence="11">The sequence shown here is derived from an EMBL/GenBank/DDBJ whole genome shotgun (WGS) entry which is preliminary data.</text>
</comment>
<evidence type="ECO:0000256" key="8">
    <source>
        <dbReference type="SAM" id="MobiDB-lite"/>
    </source>
</evidence>
<dbReference type="EMBL" id="QWIQ01000203">
    <property type="protein sequence ID" value="RMZ00152.1"/>
    <property type="molecule type" value="Genomic_DNA"/>
</dbReference>
<dbReference type="PANTHER" id="PTHR48022">
    <property type="entry name" value="PLASTIDIC GLUCOSE TRANSPORTER 4"/>
    <property type="match status" value="1"/>
</dbReference>
<evidence type="ECO:0000256" key="2">
    <source>
        <dbReference type="ARBA" id="ARBA00010992"/>
    </source>
</evidence>
<dbReference type="GO" id="GO:0016020">
    <property type="term" value="C:membrane"/>
    <property type="evidence" value="ECO:0007669"/>
    <property type="project" value="UniProtKB-SubCell"/>
</dbReference>
<evidence type="ECO:0000256" key="9">
    <source>
        <dbReference type="SAM" id="Phobius"/>
    </source>
</evidence>
<dbReference type="InterPro" id="IPR036259">
    <property type="entry name" value="MFS_trans_sf"/>
</dbReference>
<feature type="transmembrane region" description="Helical" evidence="9">
    <location>
        <begin position="101"/>
        <end position="122"/>
    </location>
</feature>
<dbReference type="Pfam" id="PF00083">
    <property type="entry name" value="Sugar_tr"/>
    <property type="match status" value="1"/>
</dbReference>
<feature type="transmembrane region" description="Helical" evidence="9">
    <location>
        <begin position="158"/>
        <end position="180"/>
    </location>
</feature>
<name>A0A3M7GHH5_HORWE</name>
<dbReference type="Proteomes" id="UP000281468">
    <property type="component" value="Unassembled WGS sequence"/>
</dbReference>
<dbReference type="Gene3D" id="1.20.1250.20">
    <property type="entry name" value="MFS general substrate transporter like domains"/>
    <property type="match status" value="1"/>
</dbReference>
<feature type="transmembrane region" description="Helical" evidence="9">
    <location>
        <begin position="352"/>
        <end position="372"/>
    </location>
</feature>
<comment type="similarity">
    <text evidence="2 7">Belongs to the major facilitator superfamily. Sugar transporter (TC 2.A.1.1) family.</text>
</comment>
<evidence type="ECO:0000256" key="1">
    <source>
        <dbReference type="ARBA" id="ARBA00004141"/>
    </source>
</evidence>
<dbReference type="PROSITE" id="PS50850">
    <property type="entry name" value="MFS"/>
    <property type="match status" value="1"/>
</dbReference>
<feature type="transmembrane region" description="Helical" evidence="9">
    <location>
        <begin position="444"/>
        <end position="463"/>
    </location>
</feature>
<sequence>MDGTISHDGQSTGERTMTDAPVATTFDERANVDAAVEEEHHQGFLHNIRKHPHAVGWSILLSTAVIMEGFDIVLINSLLAVDEFQRTFGRQLPNGSYELSAAWQAGLTNGAIVGEILGLMLNGIIADRFGYKKTMVGALTATTGLIFIPFFSTGPVQLLVGLILMGIPWGVFQTLTTTYAADICPTGLRPYLTTYVNLCWVIGQFLASGVLVGTQDRNDHWAYRIPYALQWMWPVPIIAGVLLAPESPWWLVRKDRIEDAAKVLKRLAKGDVSAETLDSTLSMIRKTNDFEKSVNEGTSYWDCFKGVDLRRTEIVCVLWLIQTCAGATFLGYSTYFYESAGLDASNAFSLSLGQYAIGAIGTVLSWTLMGYFGRRSLHLSGLLALLVLYAVIGFAGLAPASNEPSRWAIGSFLIVCTFVYDCTIGPVTYCLVAEIPSTRLRQKSVVLARNAYNIGSIICNILVTRQLNPSAWAWGAKAGFFWAGVSLLCLVWAFFRLPEPKNRTYAELDALFERGTSARKFSSVPTEELLGEYNRGSTDEIELSDKMASGHVECA</sequence>
<organism evidence="11 12">
    <name type="scientific">Hortaea werneckii</name>
    <name type="common">Black yeast</name>
    <name type="synonym">Cladosporium werneckii</name>
    <dbReference type="NCBI Taxonomy" id="91943"/>
    <lineage>
        <taxon>Eukaryota</taxon>
        <taxon>Fungi</taxon>
        <taxon>Dikarya</taxon>
        <taxon>Ascomycota</taxon>
        <taxon>Pezizomycotina</taxon>
        <taxon>Dothideomycetes</taxon>
        <taxon>Dothideomycetidae</taxon>
        <taxon>Mycosphaerellales</taxon>
        <taxon>Teratosphaeriaceae</taxon>
        <taxon>Hortaea</taxon>
    </lineage>
</organism>
<dbReference type="GO" id="GO:0005351">
    <property type="term" value="F:carbohydrate:proton symporter activity"/>
    <property type="evidence" value="ECO:0007669"/>
    <property type="project" value="TreeGrafter"/>
</dbReference>